<dbReference type="EMBL" id="CM047580">
    <property type="protein sequence ID" value="KAI9922861.1"/>
    <property type="molecule type" value="Genomic_DNA"/>
</dbReference>
<evidence type="ECO:0000313" key="1">
    <source>
        <dbReference type="EMBL" id="KAI9922861.1"/>
    </source>
</evidence>
<accession>A0ACC0WXZ9</accession>
<name>A0ACC0WXZ9_9STRA</name>
<keyword evidence="2" id="KW-1185">Reference proteome</keyword>
<protein>
    <submittedName>
        <fullName evidence="1">Uncharacterized protein</fullName>
    </submittedName>
</protein>
<organism evidence="1 2">
    <name type="scientific">Peronosclerospora sorghi</name>
    <dbReference type="NCBI Taxonomy" id="230839"/>
    <lineage>
        <taxon>Eukaryota</taxon>
        <taxon>Sar</taxon>
        <taxon>Stramenopiles</taxon>
        <taxon>Oomycota</taxon>
        <taxon>Peronosporomycetes</taxon>
        <taxon>Peronosporales</taxon>
        <taxon>Peronosporaceae</taxon>
        <taxon>Peronosclerospora</taxon>
    </lineage>
</organism>
<evidence type="ECO:0000313" key="2">
    <source>
        <dbReference type="Proteomes" id="UP001163321"/>
    </source>
</evidence>
<comment type="caution">
    <text evidence="1">The sequence shown here is derived from an EMBL/GenBank/DDBJ whole genome shotgun (WGS) entry which is preliminary data.</text>
</comment>
<reference evidence="1 2" key="1">
    <citation type="journal article" date="2022" name="bioRxiv">
        <title>The genome of the oomycete Peronosclerospora sorghi, a cosmopolitan pathogen of maize and sorghum, is inflated with dispersed pseudogenes.</title>
        <authorList>
            <person name="Fletcher K."/>
            <person name="Martin F."/>
            <person name="Isakeit T."/>
            <person name="Cavanaugh K."/>
            <person name="Magill C."/>
            <person name="Michelmore R."/>
        </authorList>
    </citation>
    <scope>NUCLEOTIDE SEQUENCE [LARGE SCALE GENOMIC DNA]</scope>
    <source>
        <strain evidence="1">P6</strain>
    </source>
</reference>
<gene>
    <name evidence="1" type="ORF">PsorP6_002155</name>
</gene>
<proteinExistence type="predicted"/>
<dbReference type="Proteomes" id="UP001163321">
    <property type="component" value="Chromosome 1"/>
</dbReference>
<sequence>MIIPLAWTATRHVQIFPSRRKNCICFKDVAEKILRTEVFRVTFLLQRRRPRKNAQMCPKYCAWLVAIRDLRC</sequence>